<dbReference type="GeneID" id="103514875"/>
<name>A0A3Q0J4K9_DIACI</name>
<dbReference type="Proteomes" id="UP000079169">
    <property type="component" value="Unplaced"/>
</dbReference>
<dbReference type="AlphaFoldDB" id="A0A3Q0J4K9"/>
<sequence>MCSAFLSFTVVILACFSHLKCFFLPPEPDTPDPSSESVASYVNSSEFLAKWLEDPENQKIVAPIEDCTTETIASRMFTNTPHAEDWSRYNTNVTMTTVAYGHLESQIRFRLESYFQPPDTVNFTFVKALFIPLTQPKLMYRVLIVSDKFHKMSMFDRHNLTTSLVNQEILRHGIRYKHEQHCFVSTYIEIIEVLMYF</sequence>
<keyword evidence="1" id="KW-0732">Signal</keyword>
<protein>
    <submittedName>
        <fullName evidence="3">Uncharacterized protein LOC103514875</fullName>
    </submittedName>
</protein>
<dbReference type="InterPro" id="IPR036065">
    <property type="entry name" value="BolA-like_sf"/>
</dbReference>
<feature type="signal peptide" evidence="1">
    <location>
        <begin position="1"/>
        <end position="21"/>
    </location>
</feature>
<gene>
    <name evidence="3" type="primary">LOC103514875</name>
</gene>
<proteinExistence type="predicted"/>
<dbReference type="SUPFAM" id="SSF82657">
    <property type="entry name" value="BolA-like"/>
    <property type="match status" value="1"/>
</dbReference>
<organism evidence="2 3">
    <name type="scientific">Diaphorina citri</name>
    <name type="common">Asian citrus psyllid</name>
    <dbReference type="NCBI Taxonomy" id="121845"/>
    <lineage>
        <taxon>Eukaryota</taxon>
        <taxon>Metazoa</taxon>
        <taxon>Ecdysozoa</taxon>
        <taxon>Arthropoda</taxon>
        <taxon>Hexapoda</taxon>
        <taxon>Insecta</taxon>
        <taxon>Pterygota</taxon>
        <taxon>Neoptera</taxon>
        <taxon>Paraneoptera</taxon>
        <taxon>Hemiptera</taxon>
        <taxon>Sternorrhyncha</taxon>
        <taxon>Psylloidea</taxon>
        <taxon>Psyllidae</taxon>
        <taxon>Diaphorininae</taxon>
        <taxon>Diaphorina</taxon>
    </lineage>
</organism>
<dbReference type="PaxDb" id="121845-A0A3Q0J4K9"/>
<feature type="chain" id="PRO_5018047726" evidence="1">
    <location>
        <begin position="22"/>
        <end position="197"/>
    </location>
</feature>
<accession>A0A3Q0J4K9</accession>
<reference evidence="3" key="1">
    <citation type="submission" date="2025-08" db="UniProtKB">
        <authorList>
            <consortium name="RefSeq"/>
        </authorList>
    </citation>
    <scope>IDENTIFICATION</scope>
</reference>
<evidence type="ECO:0000256" key="1">
    <source>
        <dbReference type="SAM" id="SignalP"/>
    </source>
</evidence>
<dbReference type="RefSeq" id="XP_026683361.1">
    <property type="nucleotide sequence ID" value="XM_026827560.1"/>
</dbReference>
<evidence type="ECO:0000313" key="2">
    <source>
        <dbReference type="Proteomes" id="UP000079169"/>
    </source>
</evidence>
<evidence type="ECO:0000313" key="3">
    <source>
        <dbReference type="RefSeq" id="XP_026683361.1"/>
    </source>
</evidence>
<dbReference type="KEGG" id="dci:103514875"/>
<dbReference type="Gene3D" id="3.30.300.90">
    <property type="entry name" value="BolA-like"/>
    <property type="match status" value="1"/>
</dbReference>
<keyword evidence="2" id="KW-1185">Reference proteome</keyword>